<dbReference type="AlphaFoldDB" id="R7WCM1"/>
<protein>
    <submittedName>
        <fullName evidence="1">Uncharacterized protein</fullName>
    </submittedName>
</protein>
<dbReference type="EnsemblPlants" id="EMT20311">
    <property type="protein sequence ID" value="EMT20311"/>
    <property type="gene ID" value="F775_07819"/>
</dbReference>
<sequence>MARGSLVPGDVSIHSYIQHAVHKATPYMQATIRGLTILCATVHTLYDMSEFDDWPVGLVVDLGVDGELHVLVN</sequence>
<proteinExistence type="predicted"/>
<reference evidence="1" key="1">
    <citation type="submission" date="2015-06" db="UniProtKB">
        <authorList>
            <consortium name="EnsemblPlants"/>
        </authorList>
    </citation>
    <scope>IDENTIFICATION</scope>
</reference>
<name>R7WCM1_AEGTA</name>
<accession>R7WCM1</accession>
<evidence type="ECO:0000313" key="1">
    <source>
        <dbReference type="EnsemblPlants" id="EMT20311"/>
    </source>
</evidence>
<organism evidence="1">
    <name type="scientific">Aegilops tauschii</name>
    <name type="common">Tausch's goatgrass</name>
    <name type="synonym">Aegilops squarrosa</name>
    <dbReference type="NCBI Taxonomy" id="37682"/>
    <lineage>
        <taxon>Eukaryota</taxon>
        <taxon>Viridiplantae</taxon>
        <taxon>Streptophyta</taxon>
        <taxon>Embryophyta</taxon>
        <taxon>Tracheophyta</taxon>
        <taxon>Spermatophyta</taxon>
        <taxon>Magnoliopsida</taxon>
        <taxon>Liliopsida</taxon>
        <taxon>Poales</taxon>
        <taxon>Poaceae</taxon>
        <taxon>BOP clade</taxon>
        <taxon>Pooideae</taxon>
        <taxon>Triticodae</taxon>
        <taxon>Triticeae</taxon>
        <taxon>Triticinae</taxon>
        <taxon>Aegilops</taxon>
    </lineage>
</organism>